<dbReference type="PANTHER" id="PTHR42792:SF1">
    <property type="entry name" value="FLAGELLAR HOOK-ASSOCIATED PROTEIN 3"/>
    <property type="match status" value="1"/>
</dbReference>
<dbReference type="Proteomes" id="UP000588051">
    <property type="component" value="Unassembled WGS sequence"/>
</dbReference>
<dbReference type="InterPro" id="IPR001029">
    <property type="entry name" value="Flagellin_N"/>
</dbReference>
<proteinExistence type="inferred from homology"/>
<dbReference type="InterPro" id="IPR013384">
    <property type="entry name" value="Flagell_FlgL"/>
</dbReference>
<gene>
    <name evidence="7" type="primary">flgL</name>
    <name evidence="7" type="ORF">HV832_09915</name>
</gene>
<keyword evidence="8" id="KW-1185">Reference proteome</keyword>
<keyword evidence="4" id="KW-0975">Bacterial flagellum</keyword>
<feature type="domain" description="Flagellin C-terminal" evidence="6">
    <location>
        <begin position="323"/>
        <end position="402"/>
    </location>
</feature>
<comment type="similarity">
    <text evidence="3">Belongs to the bacterial flagellin family.</text>
</comment>
<dbReference type="Pfam" id="PF00700">
    <property type="entry name" value="Flagellin_C"/>
    <property type="match status" value="1"/>
</dbReference>
<keyword evidence="7" id="KW-0282">Flagellum</keyword>
<name>A0A850QFR6_9BURK</name>
<evidence type="ECO:0000259" key="6">
    <source>
        <dbReference type="Pfam" id="PF00700"/>
    </source>
</evidence>
<sequence>MRISTRMIYEGGGSRISDLQSSLNKTQQQIASGRQILTPADDPIGSARALVITQADSINDQYAVNRQNAKANLSMSDSVLGSVTTTLQNLKVLMVNAGNGALNDNDRTAIATEMQSNLDQLMGLANTTDGTGAYLFSGFSTTTAPYTKTAGGAKYNGDQGQRYLQVDTTRQLPLSTPGTMIFENIRTSTGQFNVVPNPSNTGQAVATVSINPATASSLTGNNYDVAFDALAANFTVTNKTTGAVVVPSTAYTSPATVTVDGMKITLTNTPGAPAPGDHFSIQPGNQNIFETVTDVINALKTPTSSAPAKKDLTAALSQGGSNLDASLSNVLTQRAQIGSSLKEIDDLDSVGSANGVYYKQSLSQIQDLDYAKAITSLSQQQTILQAAQQSFVKTANLSLFSYIT</sequence>
<dbReference type="SUPFAM" id="SSF64518">
    <property type="entry name" value="Phase 1 flagellin"/>
    <property type="match status" value="1"/>
</dbReference>
<evidence type="ECO:0000313" key="7">
    <source>
        <dbReference type="EMBL" id="NVO78148.1"/>
    </source>
</evidence>
<dbReference type="NCBIfam" id="TIGR02550">
    <property type="entry name" value="flagell_flgL"/>
    <property type="match status" value="1"/>
</dbReference>
<evidence type="ECO:0000256" key="1">
    <source>
        <dbReference type="ARBA" id="ARBA00004365"/>
    </source>
</evidence>
<reference evidence="7 8" key="1">
    <citation type="submission" date="2020-06" db="EMBL/GenBank/DDBJ databases">
        <authorList>
            <person name="Qiu C."/>
            <person name="Liu Z."/>
        </authorList>
    </citation>
    <scope>NUCLEOTIDE SEQUENCE [LARGE SCALE GENOMIC DNA]</scope>
    <source>
        <strain evidence="7 8">EM 1</strain>
    </source>
</reference>
<dbReference type="InterPro" id="IPR001492">
    <property type="entry name" value="Flagellin"/>
</dbReference>
<dbReference type="Gene3D" id="1.20.1330.10">
    <property type="entry name" value="f41 fragment of flagellin, N-terminal domain"/>
    <property type="match status" value="1"/>
</dbReference>
<dbReference type="Pfam" id="PF00669">
    <property type="entry name" value="Flagellin_N"/>
    <property type="match status" value="1"/>
</dbReference>
<comment type="subcellular location">
    <subcellularLocation>
        <location evidence="1">Bacterial flagellum</location>
    </subcellularLocation>
    <subcellularLocation>
        <location evidence="2">Secreted</location>
    </subcellularLocation>
</comment>
<dbReference type="PANTHER" id="PTHR42792">
    <property type="entry name" value="FLAGELLIN"/>
    <property type="match status" value="1"/>
</dbReference>
<keyword evidence="7" id="KW-0966">Cell projection</keyword>
<evidence type="ECO:0000259" key="5">
    <source>
        <dbReference type="Pfam" id="PF00669"/>
    </source>
</evidence>
<evidence type="ECO:0000256" key="4">
    <source>
        <dbReference type="ARBA" id="ARBA00023143"/>
    </source>
</evidence>
<evidence type="ECO:0000256" key="2">
    <source>
        <dbReference type="ARBA" id="ARBA00004613"/>
    </source>
</evidence>
<protein>
    <submittedName>
        <fullName evidence="7">Flagellar hook-associated protein FlgL</fullName>
    </submittedName>
</protein>
<dbReference type="AlphaFoldDB" id="A0A850QFR6"/>
<dbReference type="EMBL" id="JABXYJ010000005">
    <property type="protein sequence ID" value="NVO78148.1"/>
    <property type="molecule type" value="Genomic_DNA"/>
</dbReference>
<accession>A0A850QFR6</accession>
<keyword evidence="7" id="KW-0969">Cilium</keyword>
<dbReference type="InterPro" id="IPR046358">
    <property type="entry name" value="Flagellin_C"/>
</dbReference>
<comment type="caution">
    <text evidence="7">The sequence shown here is derived from an EMBL/GenBank/DDBJ whole genome shotgun (WGS) entry which is preliminary data.</text>
</comment>
<organism evidence="7 8">
    <name type="scientific">Undibacterium oligocarboniphilum</name>
    <dbReference type="NCBI Taxonomy" id="666702"/>
    <lineage>
        <taxon>Bacteria</taxon>
        <taxon>Pseudomonadati</taxon>
        <taxon>Pseudomonadota</taxon>
        <taxon>Betaproteobacteria</taxon>
        <taxon>Burkholderiales</taxon>
        <taxon>Oxalobacteraceae</taxon>
        <taxon>Undibacterium</taxon>
    </lineage>
</organism>
<dbReference type="GO" id="GO:0071973">
    <property type="term" value="P:bacterial-type flagellum-dependent cell motility"/>
    <property type="evidence" value="ECO:0007669"/>
    <property type="project" value="InterPro"/>
</dbReference>
<evidence type="ECO:0000313" key="8">
    <source>
        <dbReference type="Proteomes" id="UP000588051"/>
    </source>
</evidence>
<dbReference type="GO" id="GO:0009424">
    <property type="term" value="C:bacterial-type flagellum hook"/>
    <property type="evidence" value="ECO:0007669"/>
    <property type="project" value="InterPro"/>
</dbReference>
<dbReference type="GO" id="GO:0005576">
    <property type="term" value="C:extracellular region"/>
    <property type="evidence" value="ECO:0007669"/>
    <property type="project" value="UniProtKB-SubCell"/>
</dbReference>
<feature type="domain" description="Flagellin N-terminal" evidence="5">
    <location>
        <begin position="3"/>
        <end position="140"/>
    </location>
</feature>
<dbReference type="RefSeq" id="WP_176803681.1">
    <property type="nucleotide sequence ID" value="NZ_JABXYJ010000005.1"/>
</dbReference>
<dbReference type="GO" id="GO:0005198">
    <property type="term" value="F:structural molecule activity"/>
    <property type="evidence" value="ECO:0007669"/>
    <property type="project" value="InterPro"/>
</dbReference>
<evidence type="ECO:0000256" key="3">
    <source>
        <dbReference type="ARBA" id="ARBA00005709"/>
    </source>
</evidence>